<dbReference type="InterPro" id="IPR011330">
    <property type="entry name" value="Glyco_hydro/deAcase_b/a-brl"/>
</dbReference>
<evidence type="ECO:0000256" key="1">
    <source>
        <dbReference type="ARBA" id="ARBA00006821"/>
    </source>
</evidence>
<evidence type="ECO:0000313" key="5">
    <source>
        <dbReference type="Proteomes" id="UP000183245"/>
    </source>
</evidence>
<keyword evidence="2" id="KW-0119">Carbohydrate metabolism</keyword>
<dbReference type="GO" id="GO:0003824">
    <property type="term" value="F:catalytic activity"/>
    <property type="evidence" value="ECO:0007669"/>
    <property type="project" value="InterPro"/>
</dbReference>
<proteinExistence type="inferred from homology"/>
<sequence>MQKAICFYFQVHQPNRLRHFSVFDVGKSHHYFDDEKNGAICRKVADKCYLPTNALMLELLNRHPEFKIAYSISGVALEQFEQYTPQVIESFKRLAATGRVEFLDETFYHSLSFLYSKEEFMKQVDEHKRKIKHLFGVVPRVFRNTELIYNNELAQVVEKMGYIGILAEGADRVLEWRSPNFIYTPSGTANIRLLLKNYKLSDDIAFRFSNRQWNEYPLTAEKYVKWLSGIQGQTVNLFMDYETFGEHQWADTGIFDFMRHLPGQILKHKGMTFKTPSEVVTEYTSAGEMDIHHLISWADLERDLSAWLGNKMQQAALKEIYLLEGKLLSNLKKEQRKEHGHLQKYQHIIKDWRKLQTSDHFYYMCTKWFSDGDVHKYFNPYDSPYEAFITYMNVLNDMIVRISD</sequence>
<comment type="caution">
    <text evidence="4">The sequence shown here is derived from an EMBL/GenBank/DDBJ whole genome shotgun (WGS) entry which is preliminary data.</text>
</comment>
<dbReference type="AlphaFoldDB" id="A0A1J5IYI7"/>
<dbReference type="InterPro" id="IPR004300">
    <property type="entry name" value="Glyco_hydro_57_N"/>
</dbReference>
<feature type="domain" description="Glycoside hydrolase family 57 N-terminal" evidence="3">
    <location>
        <begin position="7"/>
        <end position="291"/>
    </location>
</feature>
<dbReference type="CDD" id="cd10795">
    <property type="entry name" value="GH57N_MJA1_like"/>
    <property type="match status" value="1"/>
</dbReference>
<comment type="similarity">
    <text evidence="1">Belongs to the glycosyl hydrolase 57 family.</text>
</comment>
<dbReference type="InterPro" id="IPR052046">
    <property type="entry name" value="GH57_Enzymes"/>
</dbReference>
<organism evidence="4 5">
    <name type="scientific">Candidatus Wirthbacteria bacterium CG2_30_54_11</name>
    <dbReference type="NCBI Taxonomy" id="1817892"/>
    <lineage>
        <taxon>Bacteria</taxon>
        <taxon>Candidatus Wirthbacteria</taxon>
    </lineage>
</organism>
<protein>
    <submittedName>
        <fullName evidence="4">Alpha-amylase</fullName>
    </submittedName>
</protein>
<evidence type="ECO:0000259" key="3">
    <source>
        <dbReference type="Pfam" id="PF03065"/>
    </source>
</evidence>
<dbReference type="Proteomes" id="UP000183245">
    <property type="component" value="Unassembled WGS sequence"/>
</dbReference>
<name>A0A1J5IYI7_9BACT</name>
<dbReference type="EMBL" id="MNZT01000034">
    <property type="protein sequence ID" value="OIP98223.1"/>
    <property type="molecule type" value="Genomic_DNA"/>
</dbReference>
<dbReference type="STRING" id="1817892.AUK40_01835"/>
<reference evidence="4 5" key="1">
    <citation type="journal article" date="2016" name="Environ. Microbiol.">
        <title>Genomic resolution of a cold subsurface aquifer community provides metabolic insights for novel microbes adapted to high CO concentrations.</title>
        <authorList>
            <person name="Probst A.J."/>
            <person name="Castelle C.J."/>
            <person name="Singh A."/>
            <person name="Brown C.T."/>
            <person name="Anantharaman K."/>
            <person name="Sharon I."/>
            <person name="Hug L.A."/>
            <person name="Burstein D."/>
            <person name="Emerson J.B."/>
            <person name="Thomas B.C."/>
            <person name="Banfield J.F."/>
        </authorList>
    </citation>
    <scope>NUCLEOTIDE SEQUENCE [LARGE SCALE GENOMIC DNA]</scope>
    <source>
        <strain evidence="4">CG2_30_54_11</strain>
    </source>
</reference>
<dbReference type="PANTHER" id="PTHR36306:SF1">
    <property type="entry name" value="ALPHA-AMYLASE-RELATED"/>
    <property type="match status" value="1"/>
</dbReference>
<dbReference type="SUPFAM" id="SSF88713">
    <property type="entry name" value="Glycoside hydrolase/deacetylase"/>
    <property type="match status" value="1"/>
</dbReference>
<dbReference type="Gene3D" id="3.20.110.20">
    <property type="match status" value="1"/>
</dbReference>
<evidence type="ECO:0000313" key="4">
    <source>
        <dbReference type="EMBL" id="OIP98223.1"/>
    </source>
</evidence>
<gene>
    <name evidence="4" type="ORF">AUK40_01835</name>
</gene>
<dbReference type="Pfam" id="PF03065">
    <property type="entry name" value="Glyco_hydro_57"/>
    <property type="match status" value="1"/>
</dbReference>
<accession>A0A1J5IYI7</accession>
<evidence type="ECO:0000256" key="2">
    <source>
        <dbReference type="ARBA" id="ARBA00023277"/>
    </source>
</evidence>
<dbReference type="PANTHER" id="PTHR36306">
    <property type="entry name" value="ALPHA-AMYLASE-RELATED-RELATED"/>
    <property type="match status" value="1"/>
</dbReference>
<dbReference type="GO" id="GO:0005975">
    <property type="term" value="P:carbohydrate metabolic process"/>
    <property type="evidence" value="ECO:0007669"/>
    <property type="project" value="InterPro"/>
</dbReference>